<dbReference type="GO" id="GO:0008834">
    <property type="term" value="F:ditrans,polycis-undecaprenyl-diphosphate synthase [(2E,6E)-farnesyl-diphosphate specific] activity"/>
    <property type="evidence" value="ECO:0007669"/>
    <property type="project" value="TreeGrafter"/>
</dbReference>
<dbReference type="NCBIfam" id="NF011404">
    <property type="entry name" value="PRK14829.1"/>
    <property type="match status" value="1"/>
</dbReference>
<evidence type="ECO:0000256" key="2">
    <source>
        <dbReference type="HAMAP-Rule" id="MF_01139"/>
    </source>
</evidence>
<feature type="binding site" evidence="2">
    <location>
        <position position="53"/>
    </location>
    <ligand>
        <name>substrate</name>
    </ligand>
</feature>
<feature type="active site" description="Proton acceptor" evidence="2">
    <location>
        <position position="96"/>
    </location>
</feature>
<gene>
    <name evidence="4" type="ORF">CYJ25_00940</name>
</gene>
<comment type="similarity">
    <text evidence="2">Belongs to the UPP synthase family.</text>
</comment>
<dbReference type="Gene3D" id="3.40.1180.10">
    <property type="entry name" value="Decaprenyl diphosphate synthase-like"/>
    <property type="match status" value="1"/>
</dbReference>
<evidence type="ECO:0000256" key="3">
    <source>
        <dbReference type="SAM" id="MobiDB-lite"/>
    </source>
</evidence>
<dbReference type="EMBL" id="PKKJ01000001">
    <property type="protein sequence ID" value="PKY66842.1"/>
    <property type="molecule type" value="Genomic_DNA"/>
</dbReference>
<dbReference type="PROSITE" id="PS01066">
    <property type="entry name" value="UPP_SYNTHASE"/>
    <property type="match status" value="1"/>
</dbReference>
<dbReference type="GO" id="GO:0005886">
    <property type="term" value="C:plasma membrane"/>
    <property type="evidence" value="ECO:0007669"/>
    <property type="project" value="TreeGrafter"/>
</dbReference>
<dbReference type="SUPFAM" id="SSF64005">
    <property type="entry name" value="Undecaprenyl diphosphate synthase"/>
    <property type="match status" value="1"/>
</dbReference>
<evidence type="ECO:0000313" key="5">
    <source>
        <dbReference type="Proteomes" id="UP000234545"/>
    </source>
</evidence>
<comment type="caution">
    <text evidence="4">The sequence shown here is derived from an EMBL/GenBank/DDBJ whole genome shotgun (WGS) entry which is preliminary data.</text>
</comment>
<name>A0A2I1I6T0_9ACTO</name>
<feature type="region of interest" description="Disordered" evidence="3">
    <location>
        <begin position="1"/>
        <end position="31"/>
    </location>
</feature>
<protein>
    <recommendedName>
        <fullName evidence="2">Isoprenyl transferase</fullName>
        <ecNumber evidence="2">2.5.1.-</ecNumber>
    </recommendedName>
</protein>
<reference evidence="4 5" key="1">
    <citation type="submission" date="2017-12" db="EMBL/GenBank/DDBJ databases">
        <title>Phylogenetic diversity of female urinary microbiome.</title>
        <authorList>
            <person name="Thomas-White K."/>
            <person name="Wolfe A.J."/>
        </authorList>
    </citation>
    <scope>NUCLEOTIDE SEQUENCE [LARGE SCALE GENOMIC DNA]</scope>
    <source>
        <strain evidence="4 5">UMB0250</strain>
    </source>
</reference>
<keyword evidence="1 2" id="KW-0808">Transferase</keyword>
<comment type="subunit">
    <text evidence="2">Homodimer.</text>
</comment>
<dbReference type="GO" id="GO:0005829">
    <property type="term" value="C:cytosol"/>
    <property type="evidence" value="ECO:0007669"/>
    <property type="project" value="TreeGrafter"/>
</dbReference>
<dbReference type="PANTHER" id="PTHR10291:SF0">
    <property type="entry name" value="DEHYDRODOLICHYL DIPHOSPHATE SYNTHASE 2"/>
    <property type="match status" value="1"/>
</dbReference>
<dbReference type="NCBIfam" id="TIGR00055">
    <property type="entry name" value="uppS"/>
    <property type="match status" value="1"/>
</dbReference>
<feature type="binding site" evidence="2">
    <location>
        <begin position="222"/>
        <end position="224"/>
    </location>
    <ligand>
        <name>substrate</name>
    </ligand>
</feature>
<feature type="binding site" evidence="2">
    <location>
        <begin position="49"/>
        <end position="52"/>
    </location>
    <ligand>
        <name>substrate</name>
    </ligand>
</feature>
<dbReference type="GO" id="GO:0030145">
    <property type="term" value="F:manganese ion binding"/>
    <property type="evidence" value="ECO:0007669"/>
    <property type="project" value="TreeGrafter"/>
</dbReference>
<dbReference type="Pfam" id="PF01255">
    <property type="entry name" value="Prenyltransf"/>
    <property type="match status" value="1"/>
</dbReference>
<dbReference type="GO" id="GO:0000287">
    <property type="term" value="F:magnesium ion binding"/>
    <property type="evidence" value="ECO:0007669"/>
    <property type="project" value="UniProtKB-UniRule"/>
</dbReference>
<feature type="binding site" evidence="2">
    <location>
        <position position="48"/>
    </location>
    <ligand>
        <name>Mg(2+)</name>
        <dbReference type="ChEBI" id="CHEBI:18420"/>
    </ligand>
</feature>
<dbReference type="InterPro" id="IPR036424">
    <property type="entry name" value="UPP_synth-like_sf"/>
</dbReference>
<dbReference type="RefSeq" id="WP_101627350.1">
    <property type="nucleotide sequence ID" value="NZ_JBQOSN010000002.1"/>
</dbReference>
<dbReference type="Proteomes" id="UP000234545">
    <property type="component" value="Unassembled WGS sequence"/>
</dbReference>
<dbReference type="GO" id="GO:0033850">
    <property type="term" value="F:Z-farnesyl diphosphate synthase activity"/>
    <property type="evidence" value="ECO:0007669"/>
    <property type="project" value="TreeGrafter"/>
</dbReference>
<keyword evidence="2" id="KW-0460">Magnesium</keyword>
<dbReference type="PANTHER" id="PTHR10291">
    <property type="entry name" value="DEHYDRODOLICHYL DIPHOSPHATE SYNTHASE FAMILY MEMBER"/>
    <property type="match status" value="1"/>
</dbReference>
<comment type="cofactor">
    <cofactor evidence="2">
        <name>Mg(2+)</name>
        <dbReference type="ChEBI" id="CHEBI:18420"/>
    </cofactor>
    <text evidence="2">Binds 2 magnesium ions per subunit.</text>
</comment>
<feature type="binding site" evidence="2">
    <location>
        <begin position="93"/>
        <end position="95"/>
    </location>
    <ligand>
        <name>substrate</name>
    </ligand>
</feature>
<feature type="binding site" evidence="2">
    <location>
        <position position="61"/>
    </location>
    <ligand>
        <name>substrate</name>
    </ligand>
</feature>
<sequence length="276" mass="30726">MAPEANLTPMDRAGGDPSAPLTGPGQWHQPVPEFATGEVPAHVALIMDGNGRWANSRGLARTEGHRAGEYALMDTIAGAIDAGVRYLSVYTFSTENWKRSPAEVRFIMNYATDVLARRTDQLKDWGVHVRWSGREPRLWKSVVKALSKADEATKDNSTLDLIMCVNYGGRAEIADAARDIARQVATGKLRPEGVTEKSFAYHLYLPDVPDVDLMIRTSGEKRISNYLLWQMAYSEMMFIDTPWPAFDREVLWDCLLEYAGRDRRFGGAIDQVGAAS</sequence>
<dbReference type="AlphaFoldDB" id="A0A2I1I6T0"/>
<feature type="binding site" evidence="2">
    <location>
        <position position="216"/>
    </location>
    <ligand>
        <name>substrate</name>
    </ligand>
</feature>
<evidence type="ECO:0000256" key="1">
    <source>
        <dbReference type="ARBA" id="ARBA00022679"/>
    </source>
</evidence>
<dbReference type="GO" id="GO:0016094">
    <property type="term" value="P:polyprenol biosynthetic process"/>
    <property type="evidence" value="ECO:0007669"/>
    <property type="project" value="TreeGrafter"/>
</dbReference>
<dbReference type="HAMAP" id="MF_01139">
    <property type="entry name" value="ISPT"/>
    <property type="match status" value="1"/>
</dbReference>
<dbReference type="InterPro" id="IPR001441">
    <property type="entry name" value="UPP_synth-like"/>
</dbReference>
<dbReference type="OrthoDB" id="4191603at2"/>
<feature type="binding site" evidence="2">
    <location>
        <position position="235"/>
    </location>
    <ligand>
        <name>Mg(2+)</name>
        <dbReference type="ChEBI" id="CHEBI:18420"/>
    </ligand>
</feature>
<evidence type="ECO:0000313" key="4">
    <source>
        <dbReference type="EMBL" id="PKY66842.1"/>
    </source>
</evidence>
<accession>A0A2I1I6T0</accession>
<proteinExistence type="inferred from homology"/>
<feature type="binding site" evidence="2">
    <location>
        <position position="65"/>
    </location>
    <ligand>
        <name>substrate</name>
    </ligand>
</feature>
<organism evidence="4 5">
    <name type="scientific">Schaalia turicensis</name>
    <dbReference type="NCBI Taxonomy" id="131111"/>
    <lineage>
        <taxon>Bacteria</taxon>
        <taxon>Bacillati</taxon>
        <taxon>Actinomycetota</taxon>
        <taxon>Actinomycetes</taxon>
        <taxon>Actinomycetales</taxon>
        <taxon>Actinomycetaceae</taxon>
        <taxon>Schaalia</taxon>
    </lineage>
</organism>
<dbReference type="InterPro" id="IPR018520">
    <property type="entry name" value="UPP_synth-like_CS"/>
</dbReference>
<feature type="active site" evidence="2">
    <location>
        <position position="48"/>
    </location>
</feature>
<keyword evidence="2" id="KW-0479">Metal-binding</keyword>
<dbReference type="CDD" id="cd00475">
    <property type="entry name" value="Cis_IPPS"/>
    <property type="match status" value="1"/>
</dbReference>
<feature type="binding site" evidence="2">
    <location>
        <position position="99"/>
    </location>
    <ligand>
        <name>substrate</name>
    </ligand>
</feature>
<feature type="binding site" evidence="2">
    <location>
        <position position="97"/>
    </location>
    <ligand>
        <name>substrate</name>
    </ligand>
</feature>
<comment type="function">
    <text evidence="2">Catalyzes the condensation of isopentenyl diphosphate (IPP) with allylic pyrophosphates generating different type of terpenoids.</text>
</comment>
<dbReference type="EC" id="2.5.1.-" evidence="2"/>